<dbReference type="Pfam" id="PF23499">
    <property type="entry name" value="YnfU"/>
    <property type="match status" value="1"/>
</dbReference>
<keyword evidence="2" id="KW-1185">Reference proteome</keyword>
<gene>
    <name evidence="1" type="ORF">MUA00_19250</name>
</gene>
<sequence length="55" mass="6152">MSFFADVMNRINDKATGTVTCPECGKKSKHPTIKIRRQQALLCPSCKSLFVVHSK</sequence>
<evidence type="ECO:0000313" key="1">
    <source>
        <dbReference type="EMBL" id="MCT4703918.1"/>
    </source>
</evidence>
<protein>
    <submittedName>
        <fullName evidence="1">YnfU family zinc-binding protein</fullName>
    </submittedName>
</protein>
<name>A0A9X2WBP2_9ENTR</name>
<evidence type="ECO:0000313" key="2">
    <source>
        <dbReference type="Proteomes" id="UP001150641"/>
    </source>
</evidence>
<comment type="caution">
    <text evidence="1">The sequence shown here is derived from an EMBL/GenBank/DDBJ whole genome shotgun (WGS) entry which is preliminary data.</text>
</comment>
<dbReference type="RefSeq" id="WP_271124599.1">
    <property type="nucleotide sequence ID" value="NZ_JALHAN010000069.1"/>
</dbReference>
<dbReference type="InterPro" id="IPR057793">
    <property type="entry name" value="YnfU-like"/>
</dbReference>
<dbReference type="NCBIfam" id="NF038384">
    <property type="entry name" value="zinc_YnfU_fam"/>
    <property type="match status" value="1"/>
</dbReference>
<dbReference type="EMBL" id="JALHAP010000082">
    <property type="protein sequence ID" value="MCT4703918.1"/>
    <property type="molecule type" value="Genomic_DNA"/>
</dbReference>
<dbReference type="AlphaFoldDB" id="A0A9X2WBP2"/>
<dbReference type="Proteomes" id="UP001150641">
    <property type="component" value="Unassembled WGS sequence"/>
</dbReference>
<proteinExistence type="predicted"/>
<organism evidence="1 2">
    <name type="scientific">Dryocola boscaweniae</name>
    <dbReference type="NCBI Taxonomy" id="2925397"/>
    <lineage>
        <taxon>Bacteria</taxon>
        <taxon>Pseudomonadati</taxon>
        <taxon>Pseudomonadota</taxon>
        <taxon>Gammaproteobacteria</taxon>
        <taxon>Enterobacterales</taxon>
        <taxon>Enterobacteriaceae</taxon>
        <taxon>Dryocola</taxon>
    </lineage>
</organism>
<reference evidence="1" key="1">
    <citation type="submission" date="2022-03" db="EMBL/GenBank/DDBJ databases">
        <title>Proposal of a novel genus Dryocolo and two novel species.</title>
        <authorList>
            <person name="Maddock D.W."/>
            <person name="Brady C.L."/>
            <person name="Denman S."/>
            <person name="Arnold D."/>
        </authorList>
    </citation>
    <scope>NUCLEOTIDE SEQUENCE</scope>
    <source>
        <strain evidence="1">H6W4</strain>
    </source>
</reference>
<accession>A0A9X2WBP2</accession>